<dbReference type="EMBL" id="KN838757">
    <property type="protein sequence ID" value="KIJ95411.1"/>
    <property type="molecule type" value="Genomic_DNA"/>
</dbReference>
<keyword evidence="3" id="KW-1185">Reference proteome</keyword>
<accession>A0A0C9XCE4</accession>
<dbReference type="AlphaFoldDB" id="A0A0C9XCE4"/>
<evidence type="ECO:0000313" key="3">
    <source>
        <dbReference type="Proteomes" id="UP000054477"/>
    </source>
</evidence>
<sequence>MSALPSGNYTIQDPSTGNFATAPLEIEKPIRFLQQTGDDDQNWAFSTLVKGSTIQNASRQAFAFAVTPSVVDEHVKTNKSAGKWLTTVNSNQGTIETDESKGLFWAVDATTNLVFNSFSPQSESNQIQSFEYADCLDCESSLYGQYCI</sequence>
<dbReference type="Gene3D" id="2.80.10.50">
    <property type="match status" value="1"/>
</dbReference>
<evidence type="ECO:0000313" key="2">
    <source>
        <dbReference type="EMBL" id="KIJ95411.1"/>
    </source>
</evidence>
<reference evidence="3" key="2">
    <citation type="submission" date="2015-01" db="EMBL/GenBank/DDBJ databases">
        <title>Evolutionary Origins and Diversification of the Mycorrhizal Mutualists.</title>
        <authorList>
            <consortium name="DOE Joint Genome Institute"/>
            <consortium name="Mycorrhizal Genomics Consortium"/>
            <person name="Kohler A."/>
            <person name="Kuo A."/>
            <person name="Nagy L.G."/>
            <person name="Floudas D."/>
            <person name="Copeland A."/>
            <person name="Barry K.W."/>
            <person name="Cichocki N."/>
            <person name="Veneault-Fourrey C."/>
            <person name="LaButti K."/>
            <person name="Lindquist E.A."/>
            <person name="Lipzen A."/>
            <person name="Lundell T."/>
            <person name="Morin E."/>
            <person name="Murat C."/>
            <person name="Riley R."/>
            <person name="Ohm R."/>
            <person name="Sun H."/>
            <person name="Tunlid A."/>
            <person name="Henrissat B."/>
            <person name="Grigoriev I.V."/>
            <person name="Hibbett D.S."/>
            <person name="Martin F."/>
        </authorList>
    </citation>
    <scope>NUCLEOTIDE SEQUENCE [LARGE SCALE GENOMIC DNA]</scope>
    <source>
        <strain evidence="3">LaAM-08-1</strain>
    </source>
</reference>
<dbReference type="Proteomes" id="UP000054477">
    <property type="component" value="Unassembled WGS sequence"/>
</dbReference>
<organism evidence="2 3">
    <name type="scientific">Laccaria amethystina LaAM-08-1</name>
    <dbReference type="NCBI Taxonomy" id="1095629"/>
    <lineage>
        <taxon>Eukaryota</taxon>
        <taxon>Fungi</taxon>
        <taxon>Dikarya</taxon>
        <taxon>Basidiomycota</taxon>
        <taxon>Agaricomycotina</taxon>
        <taxon>Agaricomycetes</taxon>
        <taxon>Agaricomycetidae</taxon>
        <taxon>Agaricales</taxon>
        <taxon>Agaricineae</taxon>
        <taxon>Hydnangiaceae</taxon>
        <taxon>Laccaria</taxon>
    </lineage>
</organism>
<feature type="non-terminal residue" evidence="2">
    <location>
        <position position="148"/>
    </location>
</feature>
<reference evidence="2 3" key="1">
    <citation type="submission" date="2014-04" db="EMBL/GenBank/DDBJ databases">
        <authorList>
            <consortium name="DOE Joint Genome Institute"/>
            <person name="Kuo A."/>
            <person name="Kohler A."/>
            <person name="Nagy L.G."/>
            <person name="Floudas D."/>
            <person name="Copeland A."/>
            <person name="Barry K.W."/>
            <person name="Cichocki N."/>
            <person name="Veneault-Fourrey C."/>
            <person name="LaButti K."/>
            <person name="Lindquist E.A."/>
            <person name="Lipzen A."/>
            <person name="Lundell T."/>
            <person name="Morin E."/>
            <person name="Murat C."/>
            <person name="Sun H."/>
            <person name="Tunlid A."/>
            <person name="Henrissat B."/>
            <person name="Grigoriev I.V."/>
            <person name="Hibbett D.S."/>
            <person name="Martin F."/>
            <person name="Nordberg H.P."/>
            <person name="Cantor M.N."/>
            <person name="Hua S.X."/>
        </authorList>
    </citation>
    <scope>NUCLEOTIDE SEQUENCE [LARGE SCALE GENOMIC DNA]</scope>
    <source>
        <strain evidence="2 3">LaAM-08-1</strain>
    </source>
</reference>
<dbReference type="HOGENOM" id="CLU_1763179_0_0_1"/>
<evidence type="ECO:0000313" key="1">
    <source>
        <dbReference type="EMBL" id="KIJ90251.1"/>
    </source>
</evidence>
<gene>
    <name evidence="2" type="ORF">K443DRAFT_638900</name>
    <name evidence="1" type="ORF">K443DRAFT_661803</name>
</gene>
<reference evidence="2" key="3">
    <citation type="submission" date="2015-02" db="EMBL/GenBank/DDBJ databases">
        <title>Evolutionary Origins and Diversification of the Mycorrhizal Mutualists.</title>
        <authorList>
            <consortium name="DOE Joint Genome Institute"/>
            <consortium name="Mycorrhizal Genomics Consortium"/>
            <person name="Kohler A."/>
            <person name="Kuo A."/>
            <person name="Nagy L.G."/>
            <person name="Floudas D."/>
            <person name="Copeland A."/>
            <person name="Barry K.W."/>
            <person name="Cichocki N."/>
            <person name="Veneault-Fourrey C."/>
            <person name="LaButti K."/>
            <person name="Lindquist E.A."/>
            <person name="Lipzen A."/>
            <person name="Lundell T."/>
            <person name="Morin E."/>
            <person name="Murat C."/>
            <person name="Riley R."/>
            <person name="Ohm R."/>
            <person name="Sun H."/>
            <person name="Tunlid A."/>
            <person name="Henrissat B."/>
            <person name="Grigoriev I.V."/>
            <person name="Hibbett D.S."/>
            <person name="Martin F."/>
        </authorList>
    </citation>
    <scope>NUCLEOTIDE SEQUENCE</scope>
    <source>
        <strain evidence="2 3">LaAM-08-1</strain>
    </source>
</reference>
<name>A0A0C9XCE4_9AGAR</name>
<dbReference type="EMBL" id="KN839238">
    <property type="protein sequence ID" value="KIJ90251.1"/>
    <property type="molecule type" value="Genomic_DNA"/>
</dbReference>
<proteinExistence type="predicted"/>
<protein>
    <submittedName>
        <fullName evidence="2">Unplaced genomic scaffold K443scaffold_222, whole genome shotgun sequence</fullName>
    </submittedName>
</protein>